<dbReference type="GO" id="GO:0005737">
    <property type="term" value="C:cytoplasm"/>
    <property type="evidence" value="ECO:0007669"/>
    <property type="project" value="UniProtKB-UniRule"/>
</dbReference>
<organism evidence="7 8">
    <name type="scientific">Idiomarina tyrosinivorans</name>
    <dbReference type="NCBI Taxonomy" id="1445662"/>
    <lineage>
        <taxon>Bacteria</taxon>
        <taxon>Pseudomonadati</taxon>
        <taxon>Pseudomonadota</taxon>
        <taxon>Gammaproteobacteria</taxon>
        <taxon>Alteromonadales</taxon>
        <taxon>Idiomarinaceae</taxon>
        <taxon>Idiomarina</taxon>
    </lineage>
</organism>
<dbReference type="NCBIfam" id="NF001464">
    <property type="entry name" value="PRK00321.1-5"/>
    <property type="match status" value="1"/>
</dbReference>
<dbReference type="EMBL" id="PIQH01000003">
    <property type="protein sequence ID" value="RUO80782.1"/>
    <property type="molecule type" value="Genomic_DNA"/>
</dbReference>
<gene>
    <name evidence="6" type="primary">rdgC</name>
    <name evidence="7" type="ORF">CWI84_04135</name>
</gene>
<evidence type="ECO:0000256" key="2">
    <source>
        <dbReference type="ARBA" id="ARBA00008657"/>
    </source>
</evidence>
<evidence type="ECO:0000256" key="1">
    <source>
        <dbReference type="ARBA" id="ARBA00004453"/>
    </source>
</evidence>
<dbReference type="GO" id="GO:0003690">
    <property type="term" value="F:double-stranded DNA binding"/>
    <property type="evidence" value="ECO:0007669"/>
    <property type="project" value="TreeGrafter"/>
</dbReference>
<comment type="similarity">
    <text evidence="2 6">Belongs to the RdgC family.</text>
</comment>
<protein>
    <recommendedName>
        <fullName evidence="3 6">Recombination-associated protein RdgC</fullName>
    </recommendedName>
</protein>
<evidence type="ECO:0000256" key="3">
    <source>
        <dbReference type="ARBA" id="ARBA00022296"/>
    </source>
</evidence>
<accession>A0A432ZSE5</accession>
<comment type="subcellular location">
    <subcellularLocation>
        <location evidence="1 6">Cytoplasm</location>
        <location evidence="1 6">Nucleoid</location>
    </subcellularLocation>
</comment>
<keyword evidence="4 6" id="KW-0963">Cytoplasm</keyword>
<dbReference type="NCBIfam" id="NF001462">
    <property type="entry name" value="PRK00321.1-3"/>
    <property type="match status" value="1"/>
</dbReference>
<evidence type="ECO:0000313" key="8">
    <source>
        <dbReference type="Proteomes" id="UP000287996"/>
    </source>
</evidence>
<dbReference type="RefSeq" id="WP_126841313.1">
    <property type="nucleotide sequence ID" value="NZ_PIQH01000003.1"/>
</dbReference>
<keyword evidence="8" id="KW-1185">Reference proteome</keyword>
<keyword evidence="5 6" id="KW-0233">DNA recombination</keyword>
<dbReference type="Pfam" id="PF04381">
    <property type="entry name" value="RdgC"/>
    <property type="match status" value="1"/>
</dbReference>
<dbReference type="GO" id="GO:0043590">
    <property type="term" value="C:bacterial nucleoid"/>
    <property type="evidence" value="ECO:0007669"/>
    <property type="project" value="TreeGrafter"/>
</dbReference>
<sequence>MWFRNVRYYTFSSQFELPDAVDEVLAEAAFRPCGRQELSSFGWYSPFNREEAALTHRIGNCILLCARKEEKVLPAKVIQTEVDEKARQISEEQGRPVNRKEKQNLKEDIVHQLLPQAFTQSRLTWGYIDLDRQMIAVDSSAAGRAEDFLGLLRSSLGSLPVKPFSAASSADVYLTHWLQEKRLPNGFQFGDEAELREPESDGAVLRCKQHELTAKEWLANLEFGLRVTKLGLTWQERLEFIIEDDFALKRVKATDHLMEQQDNLVDATPEQQVDADFALLSGELGELYLALNAAFQQADN</sequence>
<reference evidence="7 8" key="1">
    <citation type="journal article" date="2011" name="Front. Microbiol.">
        <title>Genomic signatures of strain selection and enhancement in Bacillus atrophaeus var. globigii, a historical biowarfare simulant.</title>
        <authorList>
            <person name="Gibbons H.S."/>
            <person name="Broomall S.M."/>
            <person name="McNew L.A."/>
            <person name="Daligault H."/>
            <person name="Chapman C."/>
            <person name="Bruce D."/>
            <person name="Karavis M."/>
            <person name="Krepps M."/>
            <person name="McGregor P.A."/>
            <person name="Hong C."/>
            <person name="Park K.H."/>
            <person name="Akmal A."/>
            <person name="Feldman A."/>
            <person name="Lin J.S."/>
            <person name="Chang W.E."/>
            <person name="Higgs B.W."/>
            <person name="Demirev P."/>
            <person name="Lindquist J."/>
            <person name="Liem A."/>
            <person name="Fochler E."/>
            <person name="Read T.D."/>
            <person name="Tapia R."/>
            <person name="Johnson S."/>
            <person name="Bishop-Lilly K.A."/>
            <person name="Detter C."/>
            <person name="Han C."/>
            <person name="Sozhamannan S."/>
            <person name="Rosenzweig C.N."/>
            <person name="Skowronski E.W."/>
        </authorList>
    </citation>
    <scope>NUCLEOTIDE SEQUENCE [LARGE SCALE GENOMIC DNA]</scope>
    <source>
        <strain evidence="7 8">CC-PW-9</strain>
    </source>
</reference>
<dbReference type="Proteomes" id="UP000287996">
    <property type="component" value="Unassembled WGS sequence"/>
</dbReference>
<dbReference type="GO" id="GO:0006310">
    <property type="term" value="P:DNA recombination"/>
    <property type="evidence" value="ECO:0007669"/>
    <property type="project" value="UniProtKB-UniRule"/>
</dbReference>
<dbReference type="OrthoDB" id="5290530at2"/>
<dbReference type="AlphaFoldDB" id="A0A432ZSE5"/>
<dbReference type="PANTHER" id="PTHR38103">
    <property type="entry name" value="RECOMBINATION-ASSOCIATED PROTEIN RDGC"/>
    <property type="match status" value="1"/>
</dbReference>
<dbReference type="PANTHER" id="PTHR38103:SF1">
    <property type="entry name" value="RECOMBINATION-ASSOCIATED PROTEIN RDGC"/>
    <property type="match status" value="1"/>
</dbReference>
<dbReference type="GO" id="GO:0000018">
    <property type="term" value="P:regulation of DNA recombination"/>
    <property type="evidence" value="ECO:0007669"/>
    <property type="project" value="TreeGrafter"/>
</dbReference>
<evidence type="ECO:0000256" key="6">
    <source>
        <dbReference type="HAMAP-Rule" id="MF_00194"/>
    </source>
</evidence>
<evidence type="ECO:0000256" key="4">
    <source>
        <dbReference type="ARBA" id="ARBA00022490"/>
    </source>
</evidence>
<name>A0A432ZSE5_9GAMM</name>
<proteinExistence type="inferred from homology"/>
<dbReference type="InterPro" id="IPR007476">
    <property type="entry name" value="RdgC"/>
</dbReference>
<dbReference type="HAMAP" id="MF_00194">
    <property type="entry name" value="RdgC"/>
    <property type="match status" value="1"/>
</dbReference>
<comment type="function">
    <text evidence="6">May be involved in recombination.</text>
</comment>
<evidence type="ECO:0000313" key="7">
    <source>
        <dbReference type="EMBL" id="RUO80782.1"/>
    </source>
</evidence>
<comment type="caution">
    <text evidence="7">The sequence shown here is derived from an EMBL/GenBank/DDBJ whole genome shotgun (WGS) entry which is preliminary data.</text>
</comment>
<evidence type="ECO:0000256" key="5">
    <source>
        <dbReference type="ARBA" id="ARBA00023172"/>
    </source>
</evidence>